<evidence type="ECO:0000313" key="2">
    <source>
        <dbReference type="EMBL" id="MBL6448808.1"/>
    </source>
</evidence>
<dbReference type="AlphaFoldDB" id="A0A937G2F6"/>
<feature type="compositionally biased region" description="Basic and acidic residues" evidence="1">
    <location>
        <begin position="92"/>
        <end position="102"/>
    </location>
</feature>
<dbReference type="Proteomes" id="UP000614216">
    <property type="component" value="Unassembled WGS sequence"/>
</dbReference>
<protein>
    <submittedName>
        <fullName evidence="2">Uncharacterized protein</fullName>
    </submittedName>
</protein>
<proteinExistence type="predicted"/>
<feature type="compositionally biased region" description="Polar residues" evidence="1">
    <location>
        <begin position="18"/>
        <end position="38"/>
    </location>
</feature>
<feature type="compositionally biased region" description="Low complexity" evidence="1">
    <location>
        <begin position="1"/>
        <end position="17"/>
    </location>
</feature>
<evidence type="ECO:0000313" key="3">
    <source>
        <dbReference type="Proteomes" id="UP000614216"/>
    </source>
</evidence>
<comment type="caution">
    <text evidence="2">The sequence shown here is derived from an EMBL/GenBank/DDBJ whole genome shotgun (WGS) entry which is preliminary data.</text>
</comment>
<accession>A0A937G2F6</accession>
<dbReference type="RefSeq" id="WP_202858347.1">
    <property type="nucleotide sequence ID" value="NZ_JAEUGD010000065.1"/>
</dbReference>
<organism evidence="2 3">
    <name type="scientific">Fulvivirga marina</name>
    <dbReference type="NCBI Taxonomy" id="2494733"/>
    <lineage>
        <taxon>Bacteria</taxon>
        <taxon>Pseudomonadati</taxon>
        <taxon>Bacteroidota</taxon>
        <taxon>Cytophagia</taxon>
        <taxon>Cytophagales</taxon>
        <taxon>Fulvivirgaceae</taxon>
        <taxon>Fulvivirga</taxon>
    </lineage>
</organism>
<feature type="region of interest" description="Disordered" evidence="1">
    <location>
        <begin position="1"/>
        <end position="56"/>
    </location>
</feature>
<gene>
    <name evidence="2" type="ORF">JMN32_21025</name>
</gene>
<sequence length="134" mass="14693">MNSHQSQQQSNTTTSGNKPDNLQRDNLSPNSKIPNLTGTAGFVPRSLSGAASDGAGTVSASEIMQMMKIDYSSLKEVQDKIATDNEDGASIETKRNEKEANYERTDPEIKALIGAIRESIFKLRYKMVIMPIDI</sequence>
<feature type="region of interest" description="Disordered" evidence="1">
    <location>
        <begin position="83"/>
        <end position="102"/>
    </location>
</feature>
<name>A0A937G2F6_9BACT</name>
<reference evidence="2" key="1">
    <citation type="submission" date="2021-01" db="EMBL/GenBank/DDBJ databases">
        <title>Fulvivirga kasyanovii gen. nov., sp nov., a novel member of the phylum Bacteroidetes isolated from seawater in a mussel farm.</title>
        <authorList>
            <person name="Zhao L.-H."/>
            <person name="Wang Z.-J."/>
        </authorList>
    </citation>
    <scope>NUCLEOTIDE SEQUENCE</scope>
    <source>
        <strain evidence="2">29W222</strain>
    </source>
</reference>
<dbReference type="EMBL" id="JAEUGD010000065">
    <property type="protein sequence ID" value="MBL6448808.1"/>
    <property type="molecule type" value="Genomic_DNA"/>
</dbReference>
<keyword evidence="3" id="KW-1185">Reference proteome</keyword>
<evidence type="ECO:0000256" key="1">
    <source>
        <dbReference type="SAM" id="MobiDB-lite"/>
    </source>
</evidence>